<organism evidence="1 2">
    <name type="scientific">Dentiscutata heterogama</name>
    <dbReference type="NCBI Taxonomy" id="1316150"/>
    <lineage>
        <taxon>Eukaryota</taxon>
        <taxon>Fungi</taxon>
        <taxon>Fungi incertae sedis</taxon>
        <taxon>Mucoromycota</taxon>
        <taxon>Glomeromycotina</taxon>
        <taxon>Glomeromycetes</taxon>
        <taxon>Diversisporales</taxon>
        <taxon>Gigasporaceae</taxon>
        <taxon>Dentiscutata</taxon>
    </lineage>
</organism>
<reference evidence="1" key="1">
    <citation type="submission" date="2021-06" db="EMBL/GenBank/DDBJ databases">
        <authorList>
            <person name="Kallberg Y."/>
            <person name="Tangrot J."/>
            <person name="Rosling A."/>
        </authorList>
    </citation>
    <scope>NUCLEOTIDE SEQUENCE</scope>
    <source>
        <strain evidence="1">IL203A</strain>
    </source>
</reference>
<sequence>MTAKPNIVIVGGGYGGVAAATKLELALHKTHQIILIERKTHFYHSIGGLRAVVEDGFEHKVIIPYNNLFKYDGKVVHATVTTIHEKEVIINTETEWGTRIPFEYLIIATGSNYPRPGKLITDNKEESVAELVAQRSAIKNANKILIIGGGPVGIELAGEIASVYQDKEVTLIHSENHLLSEKFPKKMTNLLAKQLKELNVKLILGESVNLPSSGIGDGLSPLTLETNKGTQIESDVQFVAFGIKPNTNVIETLDQSLIEENTTRVKVKPTLQLDHDNYAHIFALGDITNINETKLAYRAGLHADVITKNIISHINNKKLVEYKPGPEVMIVPVGKAKGAVLLPFGNMVVGSFMAKNVKGKTLMVDKMWKTLNATPSTT</sequence>
<evidence type="ECO:0000313" key="2">
    <source>
        <dbReference type="Proteomes" id="UP000789702"/>
    </source>
</evidence>
<evidence type="ECO:0000313" key="1">
    <source>
        <dbReference type="EMBL" id="CAG8485906.1"/>
    </source>
</evidence>
<accession>A0ACA9KRS0</accession>
<dbReference type="EMBL" id="CAJVPU010001669">
    <property type="protein sequence ID" value="CAG8485906.1"/>
    <property type="molecule type" value="Genomic_DNA"/>
</dbReference>
<keyword evidence="2" id="KW-1185">Reference proteome</keyword>
<name>A0ACA9KRS0_9GLOM</name>
<protein>
    <submittedName>
        <fullName evidence="1">6475_t:CDS:1</fullName>
    </submittedName>
</protein>
<gene>
    <name evidence="1" type="ORF">DHETER_LOCUS2340</name>
</gene>
<dbReference type="Proteomes" id="UP000789702">
    <property type="component" value="Unassembled WGS sequence"/>
</dbReference>
<comment type="caution">
    <text evidence="1">The sequence shown here is derived from an EMBL/GenBank/DDBJ whole genome shotgun (WGS) entry which is preliminary data.</text>
</comment>
<proteinExistence type="predicted"/>